<dbReference type="RefSeq" id="XP_009066752.1">
    <property type="nucleotide sequence ID" value="XM_009068504.1"/>
</dbReference>
<evidence type="ECO:0000259" key="9">
    <source>
        <dbReference type="Pfam" id="PF20145"/>
    </source>
</evidence>
<dbReference type="OrthoDB" id="5597848at2759"/>
<dbReference type="Gene3D" id="1.10.225.10">
    <property type="entry name" value="Saposin-like"/>
    <property type="match status" value="1"/>
</dbReference>
<dbReference type="Pfam" id="PF20145">
    <property type="entry name" value="ARMET_N"/>
    <property type="match status" value="1"/>
</dbReference>
<keyword evidence="6" id="KW-1015">Disulfide bond</keyword>
<dbReference type="SUPFAM" id="SSF68906">
    <property type="entry name" value="SAP domain"/>
    <property type="match status" value="1"/>
</dbReference>
<proteinExistence type="inferred from homology"/>
<dbReference type="InterPro" id="IPR045333">
    <property type="entry name" value="ARMET-like"/>
</dbReference>
<dbReference type="GO" id="GO:0071542">
    <property type="term" value="P:dopaminergic neuron differentiation"/>
    <property type="evidence" value="ECO:0007669"/>
    <property type="project" value="TreeGrafter"/>
</dbReference>
<dbReference type="InterPro" id="IPR045332">
    <property type="entry name" value="ARMET_N"/>
</dbReference>
<keyword evidence="4" id="KW-0964">Secreted</keyword>
<dbReference type="PANTHER" id="PTHR12990">
    <property type="entry name" value="ARMET-LIKE PROTEIN"/>
    <property type="match status" value="1"/>
</dbReference>
<dbReference type="PANTHER" id="PTHR12990:SF5">
    <property type="entry name" value="MESENCEPHALIC ASTROCYTE-DERIVED NEUROTROPHIC FACTOR HOMOLOG"/>
    <property type="match status" value="1"/>
</dbReference>
<gene>
    <name evidence="10" type="ORF">LOTGIDRAFT_97040</name>
</gene>
<keyword evidence="11" id="KW-1185">Reference proteome</keyword>
<keyword evidence="5" id="KW-0732">Signal</keyword>
<evidence type="ECO:0000256" key="6">
    <source>
        <dbReference type="ARBA" id="ARBA00023157"/>
    </source>
</evidence>
<organism evidence="10 11">
    <name type="scientific">Lottia gigantea</name>
    <name type="common">Giant owl limpet</name>
    <dbReference type="NCBI Taxonomy" id="225164"/>
    <lineage>
        <taxon>Eukaryota</taxon>
        <taxon>Metazoa</taxon>
        <taxon>Spiralia</taxon>
        <taxon>Lophotrochozoa</taxon>
        <taxon>Mollusca</taxon>
        <taxon>Gastropoda</taxon>
        <taxon>Patellogastropoda</taxon>
        <taxon>Lottioidea</taxon>
        <taxon>Lottiidae</taxon>
        <taxon>Lottia</taxon>
    </lineage>
</organism>
<dbReference type="GO" id="GO:0005615">
    <property type="term" value="C:extracellular space"/>
    <property type="evidence" value="ECO:0007669"/>
    <property type="project" value="TreeGrafter"/>
</dbReference>
<dbReference type="CTD" id="20253135"/>
<name>V3YWY0_LOTGI</name>
<feature type="non-terminal residue" evidence="10">
    <location>
        <position position="144"/>
    </location>
</feature>
<evidence type="ECO:0000256" key="3">
    <source>
        <dbReference type="ARBA" id="ARBA00014267"/>
    </source>
</evidence>
<accession>V3YWY0</accession>
<evidence type="ECO:0000313" key="10">
    <source>
        <dbReference type="EMBL" id="ESO82563.1"/>
    </source>
</evidence>
<comment type="similarity">
    <text evidence="2">Belongs to the ARMET family.</text>
</comment>
<dbReference type="InterPro" id="IPR019345">
    <property type="entry name" value="ARMET_C"/>
</dbReference>
<evidence type="ECO:0000313" key="11">
    <source>
        <dbReference type="Proteomes" id="UP000030746"/>
    </source>
</evidence>
<dbReference type="Proteomes" id="UP000030746">
    <property type="component" value="Unassembled WGS sequence"/>
</dbReference>
<sequence length="144" mass="16629">VCLKTLKKFKTLFEEKYDGKSPSRDDTENLFRKFCKNLKGKEERFCYYVGGVETSATGILNKISDPIKNHLPESLICEKLKKADSQICDLKYDKSIDFATVKLNKLKVKDLKKILDNWGEYNACKGCAEKSDFVKKIEELLPKY</sequence>
<feature type="domain" description="ARMET C-terminal" evidence="8">
    <location>
        <begin position="100"/>
        <end position="144"/>
    </location>
</feature>
<dbReference type="KEGG" id="lgi:LOTGIDRAFT_97040"/>
<evidence type="ECO:0000256" key="4">
    <source>
        <dbReference type="ARBA" id="ARBA00022525"/>
    </source>
</evidence>
<dbReference type="EMBL" id="KB203855">
    <property type="protein sequence ID" value="ESO82563.1"/>
    <property type="molecule type" value="Genomic_DNA"/>
</dbReference>
<evidence type="ECO:0000256" key="5">
    <source>
        <dbReference type="ARBA" id="ARBA00022729"/>
    </source>
</evidence>
<dbReference type="OMA" id="WSMPADK"/>
<evidence type="ECO:0000256" key="1">
    <source>
        <dbReference type="ARBA" id="ARBA00004613"/>
    </source>
</evidence>
<dbReference type="GeneID" id="20253135"/>
<dbReference type="InterPro" id="IPR036361">
    <property type="entry name" value="SAP_dom_sf"/>
</dbReference>
<comment type="subcellular location">
    <subcellularLocation>
        <location evidence="1">Secreted</location>
    </subcellularLocation>
</comment>
<dbReference type="Gene3D" id="1.10.720.30">
    <property type="entry name" value="SAP domain"/>
    <property type="match status" value="1"/>
</dbReference>
<evidence type="ECO:0000256" key="2">
    <source>
        <dbReference type="ARBA" id="ARBA00005617"/>
    </source>
</evidence>
<feature type="non-terminal residue" evidence="10">
    <location>
        <position position="1"/>
    </location>
</feature>
<feature type="domain" description="ARMET N-terminal" evidence="9">
    <location>
        <begin position="1"/>
        <end position="96"/>
    </location>
</feature>
<dbReference type="STRING" id="225164.V3YWY0"/>
<evidence type="ECO:0000256" key="7">
    <source>
        <dbReference type="ARBA" id="ARBA00032923"/>
    </source>
</evidence>
<reference evidence="10 11" key="1">
    <citation type="journal article" date="2013" name="Nature">
        <title>Insights into bilaterian evolution from three spiralian genomes.</title>
        <authorList>
            <person name="Simakov O."/>
            <person name="Marletaz F."/>
            <person name="Cho S.J."/>
            <person name="Edsinger-Gonzales E."/>
            <person name="Havlak P."/>
            <person name="Hellsten U."/>
            <person name="Kuo D.H."/>
            <person name="Larsson T."/>
            <person name="Lv J."/>
            <person name="Arendt D."/>
            <person name="Savage R."/>
            <person name="Osoegawa K."/>
            <person name="de Jong P."/>
            <person name="Grimwood J."/>
            <person name="Chapman J.A."/>
            <person name="Shapiro H."/>
            <person name="Aerts A."/>
            <person name="Otillar R.P."/>
            <person name="Terry A.Y."/>
            <person name="Boore J.L."/>
            <person name="Grigoriev I.V."/>
            <person name="Lindberg D.R."/>
            <person name="Seaver E.C."/>
            <person name="Weisblat D.A."/>
            <person name="Putnam N.H."/>
            <person name="Rokhsar D.S."/>
        </authorList>
    </citation>
    <scope>NUCLEOTIDE SEQUENCE [LARGE SCALE GENOMIC DNA]</scope>
</reference>
<dbReference type="Pfam" id="PF10208">
    <property type="entry name" value="ARMET_C"/>
    <property type="match status" value="1"/>
</dbReference>
<dbReference type="GO" id="GO:0031175">
    <property type="term" value="P:neuron projection development"/>
    <property type="evidence" value="ECO:0007669"/>
    <property type="project" value="TreeGrafter"/>
</dbReference>
<dbReference type="HOGENOM" id="CLU_099080_1_0_1"/>
<evidence type="ECO:0000259" key="8">
    <source>
        <dbReference type="Pfam" id="PF10208"/>
    </source>
</evidence>
<protein>
    <recommendedName>
        <fullName evidence="3">Mesencephalic astrocyte-derived neurotrophic factor homolog</fullName>
    </recommendedName>
    <alternativeName>
        <fullName evidence="7">MANF/CDNF-like protein</fullName>
    </alternativeName>
</protein>
<dbReference type="GO" id="GO:0005783">
    <property type="term" value="C:endoplasmic reticulum"/>
    <property type="evidence" value="ECO:0007669"/>
    <property type="project" value="TreeGrafter"/>
</dbReference>
<dbReference type="AlphaFoldDB" id="V3YWY0"/>